<dbReference type="PANTHER" id="PTHR30203:SF24">
    <property type="entry name" value="BLR4935 PROTEIN"/>
    <property type="match status" value="1"/>
</dbReference>
<evidence type="ECO:0000256" key="1">
    <source>
        <dbReference type="SAM" id="SignalP"/>
    </source>
</evidence>
<dbReference type="Gene3D" id="1.20.1600.10">
    <property type="entry name" value="Outer membrane efflux proteins (OEP)"/>
    <property type="match status" value="1"/>
</dbReference>
<dbReference type="SUPFAM" id="SSF56954">
    <property type="entry name" value="Outer membrane efflux proteins (OEP)"/>
    <property type="match status" value="1"/>
</dbReference>
<gene>
    <name evidence="2" type="ORF">PEDI_33210</name>
</gene>
<dbReference type="InterPro" id="IPR010131">
    <property type="entry name" value="MdtP/NodT-like"/>
</dbReference>
<evidence type="ECO:0000313" key="2">
    <source>
        <dbReference type="EMBL" id="GJM62769.1"/>
    </source>
</evidence>
<feature type="chain" id="PRO_5042941858" description="TolC family protein" evidence="1">
    <location>
        <begin position="19"/>
        <end position="406"/>
    </location>
</feature>
<evidence type="ECO:0008006" key="4">
    <source>
        <dbReference type="Google" id="ProtNLM"/>
    </source>
</evidence>
<dbReference type="RefSeq" id="WP_338238006.1">
    <property type="nucleotide sequence ID" value="NZ_BQKE01000002.1"/>
</dbReference>
<organism evidence="2 3">
    <name type="scientific">Persicobacter diffluens</name>
    <dbReference type="NCBI Taxonomy" id="981"/>
    <lineage>
        <taxon>Bacteria</taxon>
        <taxon>Pseudomonadati</taxon>
        <taxon>Bacteroidota</taxon>
        <taxon>Cytophagia</taxon>
        <taxon>Cytophagales</taxon>
        <taxon>Persicobacteraceae</taxon>
        <taxon>Persicobacter</taxon>
    </lineage>
</organism>
<keyword evidence="1" id="KW-0732">Signal</keyword>
<dbReference type="EMBL" id="BQKE01000002">
    <property type="protein sequence ID" value="GJM62769.1"/>
    <property type="molecule type" value="Genomic_DNA"/>
</dbReference>
<accession>A0AAN5AL13</accession>
<protein>
    <recommendedName>
        <fullName evidence="4">TolC family protein</fullName>
    </recommendedName>
</protein>
<comment type="caution">
    <text evidence="2">The sequence shown here is derived from an EMBL/GenBank/DDBJ whole genome shotgun (WGS) entry which is preliminary data.</text>
</comment>
<dbReference type="AlphaFoldDB" id="A0AAN5AL13"/>
<keyword evidence="3" id="KW-1185">Reference proteome</keyword>
<evidence type="ECO:0000313" key="3">
    <source>
        <dbReference type="Proteomes" id="UP001310022"/>
    </source>
</evidence>
<proteinExistence type="predicted"/>
<sequence length="406" mass="46428">MRNLLLLIFMAVPMLAVAQVPEELEAYAYTHNPKLLATYKAFERSVQEAAQVKNMADPELSIGYFIQPIETRNGPQVAKLSLMQMFPWFGSYKAQYASRAAVAEARYQEFLKEKALLKVALTQAWFPLAEQAHLLALEQENQQVLTAYKTMAERQFENNKAGMVDVLRVDLMLQQSITEVEILQQQRKSLQTNFYTLLNVPEDTVMKLSDALVPLKQDYQPLDSISDQHPEIVATQQMQSSGEMALKAAHKAGMPQFKLGLDYMFVGKTPLEAPNSGQDAIMPMVAITLPIFRKKYKAKKAAAELVVEEWAFREAARRNALQQDLENTLFELTKAQKLLNLYELQLTESRHALNLLYTAYANDGKDFEEVLRMQQLLLNYEKQRVKALTSIQKIWAKYEYLQTGQE</sequence>
<name>A0AAN5AL13_9BACT</name>
<dbReference type="Proteomes" id="UP001310022">
    <property type="component" value="Unassembled WGS sequence"/>
</dbReference>
<dbReference type="PANTHER" id="PTHR30203">
    <property type="entry name" value="OUTER MEMBRANE CATION EFFLUX PROTEIN"/>
    <property type="match status" value="1"/>
</dbReference>
<dbReference type="GO" id="GO:0015562">
    <property type="term" value="F:efflux transmembrane transporter activity"/>
    <property type="evidence" value="ECO:0007669"/>
    <property type="project" value="InterPro"/>
</dbReference>
<feature type="signal peptide" evidence="1">
    <location>
        <begin position="1"/>
        <end position="18"/>
    </location>
</feature>
<reference evidence="2 3" key="1">
    <citation type="submission" date="2021-12" db="EMBL/GenBank/DDBJ databases">
        <title>Genome sequencing of bacteria with rrn-lacking chromosome and rrn-plasmid.</title>
        <authorList>
            <person name="Anda M."/>
            <person name="Iwasaki W."/>
        </authorList>
    </citation>
    <scope>NUCLEOTIDE SEQUENCE [LARGE SCALE GENOMIC DNA]</scope>
    <source>
        <strain evidence="2 3">NBRC 15940</strain>
    </source>
</reference>